<evidence type="ECO:0000256" key="4">
    <source>
        <dbReference type="ARBA" id="ARBA00022839"/>
    </source>
</evidence>
<evidence type="ECO:0000313" key="11">
    <source>
        <dbReference type="Proteomes" id="UP000033774"/>
    </source>
</evidence>
<dbReference type="EMBL" id="LAJY01000010">
    <property type="protein sequence ID" value="KJV11084.1"/>
    <property type="molecule type" value="Genomic_DNA"/>
</dbReference>
<feature type="region of interest" description="Disordered" evidence="7">
    <location>
        <begin position="484"/>
        <end position="516"/>
    </location>
</feature>
<comment type="catalytic activity">
    <reaction evidence="5 6">
        <text>Exonucleolytic cleavage in either 5'- to 3'- or 3'- to 5'-direction to yield nucleoside 5'-phosphates.</text>
        <dbReference type="EC" id="3.1.11.6"/>
    </reaction>
</comment>
<dbReference type="GO" id="GO:0003676">
    <property type="term" value="F:nucleic acid binding"/>
    <property type="evidence" value="ECO:0007669"/>
    <property type="project" value="InterPro"/>
</dbReference>
<gene>
    <name evidence="5" type="primary">xseA</name>
    <name evidence="10" type="ORF">VZ95_00705</name>
</gene>
<evidence type="ECO:0000256" key="1">
    <source>
        <dbReference type="ARBA" id="ARBA00022490"/>
    </source>
</evidence>
<protein>
    <recommendedName>
        <fullName evidence="5">Exodeoxyribonuclease 7 large subunit</fullName>
        <ecNumber evidence="5">3.1.11.6</ecNumber>
    </recommendedName>
    <alternativeName>
        <fullName evidence="5">Exodeoxyribonuclease VII large subunit</fullName>
        <shortName evidence="5">Exonuclease VII large subunit</shortName>
    </alternativeName>
</protein>
<evidence type="ECO:0000256" key="5">
    <source>
        <dbReference type="HAMAP-Rule" id="MF_00378"/>
    </source>
</evidence>
<feature type="domain" description="Exonuclease VII large subunit C-terminal" evidence="8">
    <location>
        <begin position="129"/>
        <end position="397"/>
    </location>
</feature>
<dbReference type="PANTHER" id="PTHR30008">
    <property type="entry name" value="EXODEOXYRIBONUCLEASE 7 LARGE SUBUNIT"/>
    <property type="match status" value="1"/>
</dbReference>
<dbReference type="CDD" id="cd04489">
    <property type="entry name" value="ExoVII_LU_OBF"/>
    <property type="match status" value="1"/>
</dbReference>
<evidence type="ECO:0000259" key="9">
    <source>
        <dbReference type="Pfam" id="PF13742"/>
    </source>
</evidence>
<name>A0A0F3IZR4_9PROT</name>
<dbReference type="Pfam" id="PF13742">
    <property type="entry name" value="tRNA_anti_2"/>
    <property type="match status" value="1"/>
</dbReference>
<comment type="subcellular location">
    <subcellularLocation>
        <location evidence="5 6">Cytoplasm</location>
    </subcellularLocation>
</comment>
<dbReference type="NCBIfam" id="TIGR00237">
    <property type="entry name" value="xseA"/>
    <property type="match status" value="1"/>
</dbReference>
<dbReference type="InterPro" id="IPR003753">
    <property type="entry name" value="Exonuc_VII_L"/>
</dbReference>
<keyword evidence="11" id="KW-1185">Reference proteome</keyword>
<dbReference type="OrthoDB" id="9802795at2"/>
<evidence type="ECO:0000313" key="10">
    <source>
        <dbReference type="EMBL" id="KJV11084.1"/>
    </source>
</evidence>
<keyword evidence="2 5" id="KW-0540">Nuclease</keyword>
<evidence type="ECO:0000259" key="8">
    <source>
        <dbReference type="Pfam" id="PF02601"/>
    </source>
</evidence>
<dbReference type="GO" id="GO:0009318">
    <property type="term" value="C:exodeoxyribonuclease VII complex"/>
    <property type="evidence" value="ECO:0007669"/>
    <property type="project" value="UniProtKB-UniRule"/>
</dbReference>
<reference evidence="10 11" key="1">
    <citation type="submission" date="2015-03" db="EMBL/GenBank/DDBJ databases">
        <title>Draft genome sequence of Elstera litoralis.</title>
        <authorList>
            <person name="Rahalkar M.C."/>
            <person name="Dhakephalkar P.K."/>
            <person name="Pore S.D."/>
            <person name="Arora P."/>
            <person name="Kapse N.G."/>
            <person name="Pandit P.S."/>
        </authorList>
    </citation>
    <scope>NUCLEOTIDE SEQUENCE [LARGE SCALE GENOMIC DNA]</scope>
    <source>
        <strain evidence="10 11">Dia-1</strain>
    </source>
</reference>
<feature type="domain" description="OB-fold nucleic acid binding" evidence="9">
    <location>
        <begin position="13"/>
        <end position="106"/>
    </location>
</feature>
<dbReference type="PATRIC" id="fig|552518.3.peg.25"/>
<accession>A0A0F3IZR4</accession>
<dbReference type="GO" id="GO:0008855">
    <property type="term" value="F:exodeoxyribonuclease VII activity"/>
    <property type="evidence" value="ECO:0007669"/>
    <property type="project" value="UniProtKB-UniRule"/>
</dbReference>
<evidence type="ECO:0000256" key="2">
    <source>
        <dbReference type="ARBA" id="ARBA00022722"/>
    </source>
</evidence>
<comment type="caution">
    <text evidence="10">The sequence shown here is derived from an EMBL/GenBank/DDBJ whole genome shotgun (WGS) entry which is preliminary data.</text>
</comment>
<comment type="subunit">
    <text evidence="5">Heterooligomer composed of large and small subunits.</text>
</comment>
<organism evidence="10 11">
    <name type="scientific">Elstera litoralis</name>
    <dbReference type="NCBI Taxonomy" id="552518"/>
    <lineage>
        <taxon>Bacteria</taxon>
        <taxon>Pseudomonadati</taxon>
        <taxon>Pseudomonadota</taxon>
        <taxon>Alphaproteobacteria</taxon>
        <taxon>Rhodospirillales</taxon>
        <taxon>Rhodospirillaceae</taxon>
        <taxon>Elstera</taxon>
    </lineage>
</organism>
<comment type="similarity">
    <text evidence="5 6">Belongs to the XseA family.</text>
</comment>
<comment type="function">
    <text evidence="5">Bidirectionally degrades single-stranded DNA into large acid-insoluble oligonucleotides, which are then degraded further into small acid-soluble oligonucleotides.</text>
</comment>
<dbReference type="GO" id="GO:0005737">
    <property type="term" value="C:cytoplasm"/>
    <property type="evidence" value="ECO:0007669"/>
    <property type="project" value="UniProtKB-SubCell"/>
</dbReference>
<dbReference type="InterPro" id="IPR025824">
    <property type="entry name" value="OB-fold_nuc-bd_dom"/>
</dbReference>
<keyword evidence="4 5" id="KW-0269">Exonuclease</keyword>
<evidence type="ECO:0000256" key="3">
    <source>
        <dbReference type="ARBA" id="ARBA00022801"/>
    </source>
</evidence>
<dbReference type="HAMAP" id="MF_00378">
    <property type="entry name" value="Exonuc_7_L"/>
    <property type="match status" value="1"/>
</dbReference>
<dbReference type="Proteomes" id="UP000033774">
    <property type="component" value="Unassembled WGS sequence"/>
</dbReference>
<dbReference type="Pfam" id="PF02601">
    <property type="entry name" value="Exonuc_VII_L"/>
    <property type="match status" value="1"/>
</dbReference>
<keyword evidence="3 5" id="KW-0378">Hydrolase</keyword>
<keyword evidence="1 5" id="KW-0963">Cytoplasm</keyword>
<proteinExistence type="inferred from homology"/>
<sequence length="516" mass="56450">MTTPELTHNLPELSVGQLSSALQRTVETAFPRVRVRGEISGFKRAPSGHLYLNLKDPDAVLGAVCWKGVAARLTLRPEDGMEVIATGKLTTFAGQSKYQLVIDQMELAGRGALLALIEDRKRRLAAEGLFEASRKRPLPMLPRVIGVITSPTGAVIRDILHRLNDRFPRPVLVWPVLVQGEAAAAQIVAAIEGFNRLVEGGRIPRPDVLIVARGGGSIEDLMAFNDEAVVRAAASSAIPLISAVGHETDTTLIDFASDRRAPTPTAAAEMAVPVRADLRQAVAERGQRLDQAAERILQDRNLRLDALGRGLTDPRRAVAEARQRLEDRAQQLHRVMRQRLALARGQVETLAARLPHPQAQIALARSRFLAEARALEQSFTRHLTSDRQRFTAISARLRIDPWRQELTRQGQGLIQLAARLPTAYDQQRRSRADRIAGLGRLLESYSYKGTLARGFLVLRDEAGALLSGVATLAPGTLVTLEAQDGSRKAEVLEEGGGPRPARPRAKTPLPKQESLF</sequence>
<dbReference type="AlphaFoldDB" id="A0A0F3IZR4"/>
<evidence type="ECO:0000256" key="6">
    <source>
        <dbReference type="RuleBase" id="RU004355"/>
    </source>
</evidence>
<dbReference type="PANTHER" id="PTHR30008:SF0">
    <property type="entry name" value="EXODEOXYRIBONUCLEASE 7 LARGE SUBUNIT"/>
    <property type="match status" value="1"/>
</dbReference>
<dbReference type="GO" id="GO:0006308">
    <property type="term" value="P:DNA catabolic process"/>
    <property type="evidence" value="ECO:0007669"/>
    <property type="project" value="UniProtKB-UniRule"/>
</dbReference>
<dbReference type="InterPro" id="IPR020579">
    <property type="entry name" value="Exonuc_VII_lsu_C"/>
</dbReference>
<dbReference type="RefSeq" id="WP_045774176.1">
    <property type="nucleotide sequence ID" value="NZ_LAJY01000010.1"/>
</dbReference>
<evidence type="ECO:0000256" key="7">
    <source>
        <dbReference type="SAM" id="MobiDB-lite"/>
    </source>
</evidence>
<dbReference type="EC" id="3.1.11.6" evidence="5"/>